<evidence type="ECO:0000256" key="3">
    <source>
        <dbReference type="ARBA" id="ARBA00023163"/>
    </source>
</evidence>
<keyword evidence="2" id="KW-0238">DNA-binding</keyword>
<evidence type="ECO:0000313" key="6">
    <source>
        <dbReference type="EMBL" id="MTD52523.1"/>
    </source>
</evidence>
<evidence type="ECO:0000313" key="7">
    <source>
        <dbReference type="Proteomes" id="UP000440096"/>
    </source>
</evidence>
<sequence length="237" mass="25758">MVTTRPPGLAQHLATEIEELIGKRGLQSGDRIATMEELRAQTGFGRATIGETARLLSERGSVVVRPGRGGGLFVAQGSPVVRLRQTLLTVPQGDTTVADALAVRDALEELVVLGAAQHRSDEDLHDLEICLEVMRRADNDLERFLQANWSLHERIAAITPNHLARAVYLGTVKCIAELSVRADPETRSTPPTYLADRLAVHEELVEAIRSRDEKSVKAAVAKHHGEDAVGSTKSVDK</sequence>
<dbReference type="PANTHER" id="PTHR43537">
    <property type="entry name" value="TRANSCRIPTIONAL REGULATOR, GNTR FAMILY"/>
    <property type="match status" value="1"/>
</dbReference>
<gene>
    <name evidence="6" type="ORF">GKO32_00785</name>
</gene>
<comment type="caution">
    <text evidence="6">The sequence shown here is derived from an EMBL/GenBank/DDBJ whole genome shotgun (WGS) entry which is preliminary data.</text>
</comment>
<dbReference type="SMART" id="SM00345">
    <property type="entry name" value="HTH_GNTR"/>
    <property type="match status" value="1"/>
</dbReference>
<dbReference type="PANTHER" id="PTHR43537:SF5">
    <property type="entry name" value="UXU OPERON TRANSCRIPTIONAL REGULATOR"/>
    <property type="match status" value="1"/>
</dbReference>
<dbReference type="SUPFAM" id="SSF46785">
    <property type="entry name" value="Winged helix' DNA-binding domain"/>
    <property type="match status" value="1"/>
</dbReference>
<dbReference type="GO" id="GO:0003677">
    <property type="term" value="F:DNA binding"/>
    <property type="evidence" value="ECO:0007669"/>
    <property type="project" value="UniProtKB-KW"/>
</dbReference>
<keyword evidence="1" id="KW-0805">Transcription regulation</keyword>
<protein>
    <submittedName>
        <fullName evidence="6">FCD domain-containing protein</fullName>
    </submittedName>
</protein>
<dbReference type="InterPro" id="IPR008920">
    <property type="entry name" value="TF_FadR/GntR_C"/>
</dbReference>
<dbReference type="SUPFAM" id="SSF48008">
    <property type="entry name" value="GntR ligand-binding domain-like"/>
    <property type="match status" value="1"/>
</dbReference>
<feature type="region of interest" description="Disordered" evidence="4">
    <location>
        <begin position="216"/>
        <end position="237"/>
    </location>
</feature>
<dbReference type="InterPro" id="IPR036390">
    <property type="entry name" value="WH_DNA-bd_sf"/>
</dbReference>
<evidence type="ECO:0000256" key="4">
    <source>
        <dbReference type="SAM" id="MobiDB-lite"/>
    </source>
</evidence>
<dbReference type="Pfam" id="PF00392">
    <property type="entry name" value="GntR"/>
    <property type="match status" value="1"/>
</dbReference>
<dbReference type="EMBL" id="WMBA01000001">
    <property type="protein sequence ID" value="MTD52523.1"/>
    <property type="molecule type" value="Genomic_DNA"/>
</dbReference>
<dbReference type="InterPro" id="IPR036388">
    <property type="entry name" value="WH-like_DNA-bd_sf"/>
</dbReference>
<accession>A0A6N7YUJ3</accession>
<dbReference type="PROSITE" id="PS50949">
    <property type="entry name" value="HTH_GNTR"/>
    <property type="match status" value="1"/>
</dbReference>
<evidence type="ECO:0000256" key="1">
    <source>
        <dbReference type="ARBA" id="ARBA00023015"/>
    </source>
</evidence>
<keyword evidence="7" id="KW-1185">Reference proteome</keyword>
<dbReference type="SMART" id="SM00895">
    <property type="entry name" value="FCD"/>
    <property type="match status" value="1"/>
</dbReference>
<dbReference type="RefSeq" id="WP_154754776.1">
    <property type="nucleotide sequence ID" value="NZ_WMBA01000001.1"/>
</dbReference>
<name>A0A6N7YUJ3_9PSEU</name>
<dbReference type="InterPro" id="IPR011711">
    <property type="entry name" value="GntR_C"/>
</dbReference>
<dbReference type="GO" id="GO:0003700">
    <property type="term" value="F:DNA-binding transcription factor activity"/>
    <property type="evidence" value="ECO:0007669"/>
    <property type="project" value="InterPro"/>
</dbReference>
<proteinExistence type="predicted"/>
<dbReference type="OrthoDB" id="3232242at2"/>
<evidence type="ECO:0000256" key="2">
    <source>
        <dbReference type="ARBA" id="ARBA00023125"/>
    </source>
</evidence>
<dbReference type="Proteomes" id="UP000440096">
    <property type="component" value="Unassembled WGS sequence"/>
</dbReference>
<keyword evidence="3" id="KW-0804">Transcription</keyword>
<dbReference type="Gene3D" id="1.20.120.530">
    <property type="entry name" value="GntR ligand-binding domain-like"/>
    <property type="match status" value="1"/>
</dbReference>
<dbReference type="AlphaFoldDB" id="A0A6N7YUJ3"/>
<dbReference type="InterPro" id="IPR000524">
    <property type="entry name" value="Tscrpt_reg_HTH_GntR"/>
</dbReference>
<feature type="domain" description="HTH gntR-type" evidence="5">
    <location>
        <begin position="7"/>
        <end position="77"/>
    </location>
</feature>
<organism evidence="6 7">
    <name type="scientific">Amycolatopsis pithecellobii</name>
    <dbReference type="NCBI Taxonomy" id="664692"/>
    <lineage>
        <taxon>Bacteria</taxon>
        <taxon>Bacillati</taxon>
        <taxon>Actinomycetota</taxon>
        <taxon>Actinomycetes</taxon>
        <taxon>Pseudonocardiales</taxon>
        <taxon>Pseudonocardiaceae</taxon>
        <taxon>Amycolatopsis</taxon>
    </lineage>
</organism>
<evidence type="ECO:0000259" key="5">
    <source>
        <dbReference type="PROSITE" id="PS50949"/>
    </source>
</evidence>
<dbReference type="Gene3D" id="1.10.10.10">
    <property type="entry name" value="Winged helix-like DNA-binding domain superfamily/Winged helix DNA-binding domain"/>
    <property type="match status" value="1"/>
</dbReference>
<dbReference type="Pfam" id="PF07729">
    <property type="entry name" value="FCD"/>
    <property type="match status" value="1"/>
</dbReference>
<reference evidence="6 7" key="1">
    <citation type="submission" date="2019-11" db="EMBL/GenBank/DDBJ databases">
        <title>Draft genome of Amycolatopsis RM579.</title>
        <authorList>
            <person name="Duangmal K."/>
            <person name="Mingma R."/>
        </authorList>
    </citation>
    <scope>NUCLEOTIDE SEQUENCE [LARGE SCALE GENOMIC DNA]</scope>
    <source>
        <strain evidence="6 7">RM579</strain>
    </source>
</reference>